<dbReference type="Pfam" id="PF24322">
    <property type="entry name" value="Tle3"/>
    <property type="match status" value="1"/>
</dbReference>
<dbReference type="EMBL" id="FP236843">
    <property type="protein sequence ID" value="CAX61467.1"/>
    <property type="molecule type" value="Genomic_DNA"/>
</dbReference>
<dbReference type="Proteomes" id="UP000008793">
    <property type="component" value="Chromosome"/>
</dbReference>
<dbReference type="GeneID" id="90513880"/>
<dbReference type="RefSeq" id="WP_013203950.1">
    <property type="nucleotide sequence ID" value="NC_014306.1"/>
</dbReference>
<sequence>MPEQYKHDQPTRLLNGETRPNGILQARSTMSPQNVSVRAEVRKGIQLPGLVIFVHGVNSEGEWYPPAEESICKGLNIRLGIEGTDFQLSENEYNKDRTFPVTFTKKGRSPVIRFYWGYRAQKGTEEDFIIPLRTSKGDSYTDLTTEQKKNTDDPFFWGGGPFQNGCTSLYSLWSKYGFNKWLKKIPIPFSTQLINEETDRLLTNAPARDYYSHAAERLANLVRKIRELSPKDTVTVISHSQGTMIAAAAAAMEGAAPDALFLMNSPLCLESKGIDYLSYPLTECISDVARRATFADIVARVAENKNRLKQADPNKLICGLDGAGENWHPEGKTSNPDVPERDNHGRTYIYCSPHDRVMGSSPLLSIGWQGLPNTKNSNYTEPHPVFAMVPKDSLFVRMLARNMACGEAPNPQTPFGTLPDMTRDWKPKGGKSFWDSNDSLFSRQAWPTPDPNQKLYINAEKVPLPITAEEMADFDKDRKHIEELPAHKAAHSIYLGDKNYDSYGYSWSTINPETREPNDNTYKYYIKLYGYNERKTFNVPQADKNGPPFVNSRNVDRESVEQMRHRISQYISRPADHSDLPQNPLFIQQVMAYDLPIGFCRIGQNEEWMQMLRNMADWTHSGSDSYYKTGTFTPPPMPSILRKDTDTDAQQRYDAALKKAEADNFALVRAQKSQGELA</sequence>
<evidence type="ECO:0000256" key="1">
    <source>
        <dbReference type="SAM" id="MobiDB-lite"/>
    </source>
</evidence>
<evidence type="ECO:0000313" key="3">
    <source>
        <dbReference type="EMBL" id="CAX61467.1"/>
    </source>
</evidence>
<organism evidence="4">
    <name type="scientific">Erwinia billingiae (strain Eb661)</name>
    <dbReference type="NCBI Taxonomy" id="634500"/>
    <lineage>
        <taxon>Bacteria</taxon>
        <taxon>Pseudomonadati</taxon>
        <taxon>Pseudomonadota</taxon>
        <taxon>Gammaproteobacteria</taxon>
        <taxon>Enterobacterales</taxon>
        <taxon>Erwiniaceae</taxon>
        <taxon>Erwinia</taxon>
    </lineage>
</organism>
<dbReference type="AlphaFoldDB" id="D8MXB0"/>
<proteinExistence type="predicted"/>
<feature type="compositionally biased region" description="Basic and acidic residues" evidence="1">
    <location>
        <begin position="1"/>
        <end position="10"/>
    </location>
</feature>
<dbReference type="eggNOG" id="COG0596">
    <property type="taxonomic scope" value="Bacteria"/>
</dbReference>
<dbReference type="KEGG" id="ebi:EbC_39360"/>
<reference evidence="3 4" key="1">
    <citation type="journal article" date="2010" name="BMC Genomics">
        <title>Genome comparison of the epiphytic bacteria Erwinia billingiae and E. tasmaniensis with the pear pathogen E. pyrifoliae.</title>
        <authorList>
            <person name="Kube M."/>
            <person name="Migdoll A.M."/>
            <person name="Gehring I."/>
            <person name="Heitmann K."/>
            <person name="Mayer Y."/>
            <person name="Kuhl H."/>
            <person name="Knaust F."/>
            <person name="Geider K."/>
            <person name="Reinhardt R."/>
        </authorList>
    </citation>
    <scope>NUCLEOTIDE SEQUENCE [LARGE SCALE GENOMIC DNA]</scope>
    <source>
        <strain evidence="3 4">Eb661</strain>
    </source>
</reference>
<keyword evidence="4" id="KW-1185">Reference proteome</keyword>
<dbReference type="HOGENOM" id="CLU_018919_1_1_6"/>
<dbReference type="STRING" id="634500.EbC_39360"/>
<evidence type="ECO:0000259" key="2">
    <source>
        <dbReference type="Pfam" id="PF24322"/>
    </source>
</evidence>
<dbReference type="Gene3D" id="3.40.50.1820">
    <property type="entry name" value="alpha/beta hydrolase"/>
    <property type="match status" value="1"/>
</dbReference>
<dbReference type="ESTHER" id="erwbe-d8mxb0">
    <property type="family name" value="T6SS-TLE3"/>
</dbReference>
<feature type="domain" description="T6SS Tle3 phospholipase effector alpha/beta" evidence="2">
    <location>
        <begin position="47"/>
        <end position="372"/>
    </location>
</feature>
<dbReference type="InterPro" id="IPR056221">
    <property type="entry name" value="Tle3_ab_dom"/>
</dbReference>
<gene>
    <name evidence="3" type="ordered locus">EbC_39360</name>
</gene>
<dbReference type="SUPFAM" id="SSF53474">
    <property type="entry name" value="alpha/beta-Hydrolases"/>
    <property type="match status" value="1"/>
</dbReference>
<dbReference type="InterPro" id="IPR029058">
    <property type="entry name" value="AB_hydrolase_fold"/>
</dbReference>
<feature type="region of interest" description="Disordered" evidence="1">
    <location>
        <begin position="1"/>
        <end position="20"/>
    </location>
</feature>
<name>D8MXB0_ERWBE</name>
<evidence type="ECO:0000313" key="4">
    <source>
        <dbReference type="Proteomes" id="UP000008793"/>
    </source>
</evidence>
<protein>
    <recommendedName>
        <fullName evidence="2">T6SS Tle3 phospholipase effector alpha/beta domain-containing protein</fullName>
    </recommendedName>
</protein>
<accession>D8MXB0</accession>